<dbReference type="Proteomes" id="UP001165960">
    <property type="component" value="Unassembled WGS sequence"/>
</dbReference>
<dbReference type="EMBL" id="QTSX02005733">
    <property type="protein sequence ID" value="KAJ9058258.1"/>
    <property type="molecule type" value="Genomic_DNA"/>
</dbReference>
<proteinExistence type="predicted"/>
<gene>
    <name evidence="1" type="ORF">DSO57_1014142</name>
</gene>
<evidence type="ECO:0000313" key="1">
    <source>
        <dbReference type="EMBL" id="KAJ9058258.1"/>
    </source>
</evidence>
<sequence>MNLVWIACFVKLVVGEYDYIVVGGGTGGGTLATELAIKGFKTLLIEAGPDYYKANQSTPAFMGNSAEDEAISFGFEVKHYDNGVNYFYPRAGVLGGCTTHNEMISIYPNTRDFELMQKLTGDGTWAEKNMRQYFRRLEKNQFRIRPKDQDHGFMGWMSNSYIDFLTQLKLDSNLVSFTLAMVGNPFYDVNGRDERGRLNSDREARVFVPQAVDFVSKTRANFPKYIKSIQKKYPLDVWTDTFVTKLVFQGTTAVGVEYKKGRYLYRASPLSSDANRKNASPGTIRAKKEIILAGGTFNTPQILMLSGIGDKQHLSEFNIPVVADVPGVGRNMMDRYEIPIVNRYNSTFALLKGCQFKSSSKDPCFREFLNHTGPYTSNGAISGKLQKSNPSLREPDLFILNTLSDFHGYYHGFAKNIQQRTDSSTHLILKARTSNTNGQVKLLSSDPFDVPDINFRFFSDGESDLDILVQALKQERSFIKRNIFVPYEEVFPGNHIQTNKELRKYIKDTSWGHHACCTAKMGTSDDPLAVVDAKFRVREVENLRVVDMSIFPQIPAFFPATYVHMMAMKAADDITS</sequence>
<protein>
    <submittedName>
        <fullName evidence="1">Uncharacterized protein</fullName>
    </submittedName>
</protein>
<accession>A0ACC2S7I8</accession>
<name>A0ACC2S7I8_9FUNG</name>
<keyword evidence="2" id="KW-1185">Reference proteome</keyword>
<evidence type="ECO:0000313" key="2">
    <source>
        <dbReference type="Proteomes" id="UP001165960"/>
    </source>
</evidence>
<comment type="caution">
    <text evidence="1">The sequence shown here is derived from an EMBL/GenBank/DDBJ whole genome shotgun (WGS) entry which is preliminary data.</text>
</comment>
<reference evidence="1" key="1">
    <citation type="submission" date="2022-04" db="EMBL/GenBank/DDBJ databases">
        <title>Genome of the entomopathogenic fungus Entomophthora muscae.</title>
        <authorList>
            <person name="Elya C."/>
            <person name="Lovett B.R."/>
            <person name="Lee E."/>
            <person name="Macias A.M."/>
            <person name="Hajek A.E."/>
            <person name="De Bivort B.L."/>
            <person name="Kasson M.T."/>
            <person name="De Fine Licht H.H."/>
            <person name="Stajich J.E."/>
        </authorList>
    </citation>
    <scope>NUCLEOTIDE SEQUENCE</scope>
    <source>
        <strain evidence="1">Berkeley</strain>
    </source>
</reference>
<organism evidence="1 2">
    <name type="scientific">Entomophthora muscae</name>
    <dbReference type="NCBI Taxonomy" id="34485"/>
    <lineage>
        <taxon>Eukaryota</taxon>
        <taxon>Fungi</taxon>
        <taxon>Fungi incertae sedis</taxon>
        <taxon>Zoopagomycota</taxon>
        <taxon>Entomophthoromycotina</taxon>
        <taxon>Entomophthoromycetes</taxon>
        <taxon>Entomophthorales</taxon>
        <taxon>Entomophthoraceae</taxon>
        <taxon>Entomophthora</taxon>
    </lineage>
</organism>